<feature type="transmembrane region" description="Helical" evidence="3">
    <location>
        <begin position="32"/>
        <end position="54"/>
    </location>
</feature>
<dbReference type="GO" id="GO:0006935">
    <property type="term" value="P:chemotaxis"/>
    <property type="evidence" value="ECO:0007669"/>
    <property type="project" value="InterPro"/>
</dbReference>
<dbReference type="GO" id="GO:0009288">
    <property type="term" value="C:bacterial-type flagellum"/>
    <property type="evidence" value="ECO:0007669"/>
    <property type="project" value="InterPro"/>
</dbReference>
<dbReference type="GO" id="GO:0071973">
    <property type="term" value="P:bacterial-type flagellum-dependent cell motility"/>
    <property type="evidence" value="ECO:0007669"/>
    <property type="project" value="InterPro"/>
</dbReference>
<evidence type="ECO:0000256" key="3">
    <source>
        <dbReference type="SAM" id="Phobius"/>
    </source>
</evidence>
<dbReference type="SUPFAM" id="SSF48029">
    <property type="entry name" value="FliG"/>
    <property type="match status" value="1"/>
</dbReference>
<keyword evidence="3" id="KW-1133">Transmembrane helix</keyword>
<dbReference type="InterPro" id="IPR000090">
    <property type="entry name" value="Flg_Motor_Flig"/>
</dbReference>
<dbReference type="Proteomes" id="UP000032568">
    <property type="component" value="Chromosome"/>
</dbReference>
<organism evidence="5 6">
    <name type="scientific">Thalassomonas actiniarum</name>
    <dbReference type="NCBI Taxonomy" id="485447"/>
    <lineage>
        <taxon>Bacteria</taxon>
        <taxon>Pseudomonadati</taxon>
        <taxon>Pseudomonadota</taxon>
        <taxon>Gammaproteobacteria</taxon>
        <taxon>Alteromonadales</taxon>
        <taxon>Colwelliaceae</taxon>
        <taxon>Thalassomonas</taxon>
    </lineage>
</organism>
<keyword evidence="3" id="KW-0812">Transmembrane</keyword>
<dbReference type="InterPro" id="IPR023087">
    <property type="entry name" value="Flg_Motor_Flig_C"/>
</dbReference>
<keyword evidence="6" id="KW-1185">Reference proteome</keyword>
<protein>
    <recommendedName>
        <fullName evidence="4">Flagellar motor switch protein FliG C-terminal domain-containing protein</fullName>
    </recommendedName>
</protein>
<evidence type="ECO:0000259" key="4">
    <source>
        <dbReference type="Pfam" id="PF01706"/>
    </source>
</evidence>
<dbReference type="PANTHER" id="PTHR30534:SF0">
    <property type="entry name" value="FLAGELLAR MOTOR SWITCH PROTEIN FLIG"/>
    <property type="match status" value="1"/>
</dbReference>
<reference evidence="5 6" key="2">
    <citation type="journal article" date="2022" name="Mar. Drugs">
        <title>Bioassay-Guided Fractionation Leads to the Detection of Cholic Acid Generated by the Rare Thalassomonas sp.</title>
        <authorList>
            <person name="Pheiffer F."/>
            <person name="Schneider Y.K."/>
            <person name="Hansen E.H."/>
            <person name="Andersen J.H."/>
            <person name="Isaksson J."/>
            <person name="Busche T."/>
            <person name="R C."/>
            <person name="Kalinowski J."/>
            <person name="Zyl L.V."/>
            <person name="Trindade M."/>
        </authorList>
    </citation>
    <scope>NUCLEOTIDE SEQUENCE [LARGE SCALE GENOMIC DNA]</scope>
    <source>
        <strain evidence="5 6">A5K-106</strain>
    </source>
</reference>
<comment type="function">
    <text evidence="2">FliG is one of three proteins (FliG, FliN, FliM) that forms the rotor-mounted switch complex (C ring), located at the base of the basal body. This complex interacts with the CheY and CheZ chemotaxis proteins, in addition to contacting components of the motor that determine the direction of flagellar rotation.</text>
</comment>
<gene>
    <name evidence="5" type="ORF">SG35_015190</name>
</gene>
<dbReference type="Gene3D" id="1.10.220.30">
    <property type="match status" value="1"/>
</dbReference>
<feature type="domain" description="Flagellar motor switch protein FliG C-terminal" evidence="4">
    <location>
        <begin position="65"/>
        <end position="171"/>
    </location>
</feature>
<reference evidence="5 6" key="1">
    <citation type="journal article" date="2015" name="Genome Announc.">
        <title>Draft Genome Sequences of Marine Isolates of Thalassomonas viridans and Thalassomonas actiniarum.</title>
        <authorList>
            <person name="Olonade I."/>
            <person name="van Zyl L.J."/>
            <person name="Trindade M."/>
        </authorList>
    </citation>
    <scope>NUCLEOTIDE SEQUENCE [LARGE SCALE GENOMIC DNA]</scope>
    <source>
        <strain evidence="5 6">A5K-106</strain>
    </source>
</reference>
<dbReference type="InterPro" id="IPR011002">
    <property type="entry name" value="FliG_a-hlx"/>
</dbReference>
<dbReference type="PANTHER" id="PTHR30534">
    <property type="entry name" value="FLAGELLAR MOTOR SWITCH PROTEIN FLIG"/>
    <property type="match status" value="1"/>
</dbReference>
<sequence length="179" mass="19935">MLWNLTAGFKSKFIMFRSIFIMPFNKQLKGHIRISAAMVAIDGIQIAAAIFNCFPQKQGKEMMTALQVQDLPLAEKIQSQLFVFDDLAGVDDRSMQTLIAKIPRESLNLALRGITGACQQKFFTNMSANAAAMLKEALDNAPPKALSEIEKARKAIIDLARKLESEQQIILTNDGLYIE</sequence>
<accession>A0AAE9YNK4</accession>
<dbReference type="PRINTS" id="PR00954">
    <property type="entry name" value="FLGMOTORFLIG"/>
</dbReference>
<dbReference type="GO" id="GO:0003774">
    <property type="term" value="F:cytoskeletal motor activity"/>
    <property type="evidence" value="ECO:0007669"/>
    <property type="project" value="InterPro"/>
</dbReference>
<keyword evidence="3" id="KW-0472">Membrane</keyword>
<dbReference type="KEGG" id="tact:SG35_015190"/>
<name>A0AAE9YNK4_9GAMM</name>
<dbReference type="Pfam" id="PF01706">
    <property type="entry name" value="FliG_C"/>
    <property type="match status" value="1"/>
</dbReference>
<dbReference type="GO" id="GO:0005886">
    <property type="term" value="C:plasma membrane"/>
    <property type="evidence" value="ECO:0007669"/>
    <property type="project" value="UniProtKB-SubCell"/>
</dbReference>
<dbReference type="AlphaFoldDB" id="A0AAE9YNK4"/>
<evidence type="ECO:0000256" key="1">
    <source>
        <dbReference type="ARBA" id="ARBA00004515"/>
    </source>
</evidence>
<dbReference type="EMBL" id="CP059735">
    <property type="protein sequence ID" value="WDD96722.1"/>
    <property type="molecule type" value="Genomic_DNA"/>
</dbReference>
<proteinExistence type="predicted"/>
<comment type="subcellular location">
    <subcellularLocation>
        <location evidence="1">Cell inner membrane</location>
        <topology evidence="1">Peripheral membrane protein</topology>
        <orientation evidence="1">Cytoplasmic side</orientation>
    </subcellularLocation>
</comment>
<evidence type="ECO:0000313" key="5">
    <source>
        <dbReference type="EMBL" id="WDD96722.1"/>
    </source>
</evidence>
<evidence type="ECO:0000313" key="6">
    <source>
        <dbReference type="Proteomes" id="UP000032568"/>
    </source>
</evidence>
<evidence type="ECO:0000256" key="2">
    <source>
        <dbReference type="ARBA" id="ARBA00025598"/>
    </source>
</evidence>